<dbReference type="Gene3D" id="3.40.50.10230">
    <property type="entry name" value="Cobalamin biosynthesis CobH/CbiC, precorrin-8X methylmutase"/>
    <property type="match status" value="1"/>
</dbReference>
<dbReference type="PANTHER" id="PTHR43588">
    <property type="entry name" value="COBALT-PRECORRIN-8 METHYLMUTASE"/>
    <property type="match status" value="1"/>
</dbReference>
<organism evidence="6 7">
    <name type="scientific">Cenarchaeum symbiosum (strain A)</name>
    <dbReference type="NCBI Taxonomy" id="414004"/>
    <lineage>
        <taxon>Archaea</taxon>
        <taxon>Nitrososphaerota</taxon>
        <taxon>Candidatus Cenarchaeales</taxon>
        <taxon>Candidatus Cenarchaeaceae</taxon>
        <taxon>Candidatus Cenarchaeum</taxon>
    </lineage>
</organism>
<sequence length="196" mass="20518">MIEEEIGPHGYGPLEWPIVRRIIHSTADFDFAGKNEVLFHPSAIQKGMAALGSGCDIVADVNGVAGLLNKRNLKEYGNRIVCKVSDEDAASRAIQDGSTRSAASMRLSAEHIDGGVVAAGSAPTALLEVLQMAKEGVATPVLIVGLPVGFICAVESKEELAASEIPHITNRGRKGGSPSAAAVINALFRLIREPPA</sequence>
<dbReference type="InterPro" id="IPR036588">
    <property type="entry name" value="CobH/CbiC_sf"/>
</dbReference>
<dbReference type="UniPathway" id="UPA00148"/>
<evidence type="ECO:0000256" key="3">
    <source>
        <dbReference type="ARBA" id="ARBA00022573"/>
    </source>
</evidence>
<dbReference type="EC" id="5.4.99.61" evidence="6"/>
<dbReference type="GO" id="GO:0016993">
    <property type="term" value="F:precorrin-8X methylmutase activity"/>
    <property type="evidence" value="ECO:0007669"/>
    <property type="project" value="UniProtKB-EC"/>
</dbReference>
<reference evidence="6 7" key="1">
    <citation type="journal article" date="2006" name="Proc. Natl. Acad. Sci. U.S.A.">
        <title>Genomic analysis of the uncultivated marine crenarchaeote Cenarchaeum symbiosum.</title>
        <authorList>
            <person name="Hallam S.J."/>
            <person name="Konstantinidis K.T."/>
            <person name="Putnam N."/>
            <person name="Schleper C."/>
            <person name="Watanabe Y."/>
            <person name="Sugahara J."/>
            <person name="Preston C."/>
            <person name="de la Torre J."/>
            <person name="Richardson P.M."/>
            <person name="DeLong E.F."/>
        </authorList>
    </citation>
    <scope>NUCLEOTIDE SEQUENCE [LARGE SCALE GENOMIC DNA]</scope>
    <source>
        <strain evidence="7">A</strain>
    </source>
</reference>
<dbReference type="Proteomes" id="UP000000758">
    <property type="component" value="Chromosome"/>
</dbReference>
<proteinExistence type="inferred from homology"/>
<evidence type="ECO:0000256" key="1">
    <source>
        <dbReference type="ARBA" id="ARBA00004953"/>
    </source>
</evidence>
<dbReference type="PANTHER" id="PTHR43588:SF1">
    <property type="entry name" value="COBALT-PRECORRIN-8 METHYLMUTASE"/>
    <property type="match status" value="1"/>
</dbReference>
<keyword evidence="3" id="KW-0169">Cobalamin biosynthesis</keyword>
<protein>
    <submittedName>
        <fullName evidence="6">Precorrin isomerase</fullName>
        <ecNumber evidence="6">5.4.99.61</ecNumber>
    </submittedName>
</protein>
<dbReference type="EnsemblBacteria" id="ABK78551">
    <property type="protein sequence ID" value="ABK78551"/>
    <property type="gene ID" value="CENSYa_1943"/>
</dbReference>
<keyword evidence="4 6" id="KW-0413">Isomerase</keyword>
<feature type="domain" description="Cobalamin biosynthesis precorrin-8X methylmutase CobH/CbiC" evidence="5">
    <location>
        <begin position="1"/>
        <end position="189"/>
    </location>
</feature>
<dbReference type="GO" id="GO:0009236">
    <property type="term" value="P:cobalamin biosynthetic process"/>
    <property type="evidence" value="ECO:0007669"/>
    <property type="project" value="UniProtKB-UniPathway"/>
</dbReference>
<dbReference type="PATRIC" id="fig|414004.10.peg.1776"/>
<dbReference type="STRING" id="414004.CENSYa_1943"/>
<name>A0RYY4_CENSY</name>
<comment type="pathway">
    <text evidence="1">Cofactor biosynthesis; adenosylcobalamin biosynthesis.</text>
</comment>
<dbReference type="KEGG" id="csy:CENSYa_1943"/>
<dbReference type="EMBL" id="DP000238">
    <property type="protein sequence ID" value="ABK78551.1"/>
    <property type="molecule type" value="Genomic_DNA"/>
</dbReference>
<keyword evidence="7" id="KW-1185">Reference proteome</keyword>
<evidence type="ECO:0000313" key="7">
    <source>
        <dbReference type="Proteomes" id="UP000000758"/>
    </source>
</evidence>
<comment type="similarity">
    <text evidence="2">Belongs to the CobH/CbiC family.</text>
</comment>
<evidence type="ECO:0000256" key="4">
    <source>
        <dbReference type="ARBA" id="ARBA00023235"/>
    </source>
</evidence>
<evidence type="ECO:0000256" key="2">
    <source>
        <dbReference type="ARBA" id="ARBA00009774"/>
    </source>
</evidence>
<evidence type="ECO:0000259" key="5">
    <source>
        <dbReference type="Pfam" id="PF02570"/>
    </source>
</evidence>
<dbReference type="InterPro" id="IPR003722">
    <property type="entry name" value="Cbl_synth_CobH/CbiC"/>
</dbReference>
<dbReference type="Pfam" id="PF02570">
    <property type="entry name" value="CbiC"/>
    <property type="match status" value="1"/>
</dbReference>
<accession>A0RYY4</accession>
<gene>
    <name evidence="6" type="ordered locus">CENSYa_1943</name>
</gene>
<dbReference type="SUPFAM" id="SSF63965">
    <property type="entry name" value="Precorrin-8X methylmutase CbiC/CobH"/>
    <property type="match status" value="1"/>
</dbReference>
<dbReference type="AlphaFoldDB" id="A0RYY4"/>
<evidence type="ECO:0000313" key="6">
    <source>
        <dbReference type="EMBL" id="ABK78551.1"/>
    </source>
</evidence>
<dbReference type="HOGENOM" id="CLU_084703_1_1_2"/>